<dbReference type="EMBL" id="QYUN01000002">
    <property type="protein sequence ID" value="RJG06711.1"/>
    <property type="molecule type" value="Genomic_DNA"/>
</dbReference>
<dbReference type="Proteomes" id="UP000285190">
    <property type="component" value="Unassembled WGS sequence"/>
</dbReference>
<protein>
    <submittedName>
        <fullName evidence="3">PRC-barrel domain containing protein</fullName>
    </submittedName>
</protein>
<dbReference type="InterPro" id="IPR011033">
    <property type="entry name" value="PRC_barrel-like_sf"/>
</dbReference>
<proteinExistence type="predicted"/>
<gene>
    <name evidence="3" type="ORF">D3870_12475</name>
</gene>
<accession>A0A418X2U7</accession>
<evidence type="ECO:0000259" key="2">
    <source>
        <dbReference type="Pfam" id="PF05239"/>
    </source>
</evidence>
<reference evidence="3 4" key="1">
    <citation type="submission" date="2018-09" db="EMBL/GenBank/DDBJ databases">
        <authorList>
            <person name="Zhu H."/>
        </authorList>
    </citation>
    <scope>NUCLEOTIDE SEQUENCE [LARGE SCALE GENOMIC DNA]</scope>
    <source>
        <strain evidence="3 4">K2R10-39</strain>
    </source>
</reference>
<organism evidence="3 4">
    <name type="scientific">Noviherbaspirillum cavernae</name>
    <dbReference type="NCBI Taxonomy" id="2320862"/>
    <lineage>
        <taxon>Bacteria</taxon>
        <taxon>Pseudomonadati</taxon>
        <taxon>Pseudomonadota</taxon>
        <taxon>Betaproteobacteria</taxon>
        <taxon>Burkholderiales</taxon>
        <taxon>Oxalobacteraceae</taxon>
        <taxon>Noviherbaspirillum</taxon>
    </lineage>
</organism>
<feature type="region of interest" description="Disordered" evidence="1">
    <location>
        <begin position="1"/>
        <end position="31"/>
    </location>
</feature>
<name>A0A418X2U7_9BURK</name>
<evidence type="ECO:0000313" key="3">
    <source>
        <dbReference type="EMBL" id="RJG06711.1"/>
    </source>
</evidence>
<keyword evidence="4" id="KW-1185">Reference proteome</keyword>
<dbReference type="Gene3D" id="2.30.30.240">
    <property type="entry name" value="PRC-barrel domain"/>
    <property type="match status" value="1"/>
</dbReference>
<feature type="domain" description="PRC-barrel" evidence="2">
    <location>
        <begin position="41"/>
        <end position="90"/>
    </location>
</feature>
<evidence type="ECO:0000256" key="1">
    <source>
        <dbReference type="SAM" id="MobiDB-lite"/>
    </source>
</evidence>
<feature type="compositionally biased region" description="Polar residues" evidence="1">
    <location>
        <begin position="1"/>
        <end position="19"/>
    </location>
</feature>
<dbReference type="Pfam" id="PF05239">
    <property type="entry name" value="PRC"/>
    <property type="match status" value="1"/>
</dbReference>
<dbReference type="SUPFAM" id="SSF50346">
    <property type="entry name" value="PRC-barrel domain"/>
    <property type="match status" value="1"/>
</dbReference>
<dbReference type="InterPro" id="IPR027275">
    <property type="entry name" value="PRC-brl_dom"/>
</dbReference>
<dbReference type="AlphaFoldDB" id="A0A418X2U7"/>
<sequence>MKEGNMQRTVGSADKAQQSRNEKPVRLARVSSGESCATDMLRECPVVTAEGEPIGRVEHLIVDVRTRQVRYVMVACRKGRRVSRVAIPWKTLYFDSALARLVFYTWS</sequence>
<evidence type="ECO:0000313" key="4">
    <source>
        <dbReference type="Proteomes" id="UP000285190"/>
    </source>
</evidence>
<comment type="caution">
    <text evidence="3">The sequence shown here is derived from an EMBL/GenBank/DDBJ whole genome shotgun (WGS) entry which is preliminary data.</text>
</comment>